<feature type="domain" description="Protein kinase" evidence="17">
    <location>
        <begin position="1705"/>
        <end position="1979"/>
    </location>
</feature>
<keyword evidence="5" id="KW-0732">Signal</keyword>
<dbReference type="PROSITE" id="PS50011">
    <property type="entry name" value="PROTEIN_KINASE_DOM"/>
    <property type="match status" value="2"/>
</dbReference>
<evidence type="ECO:0000256" key="1">
    <source>
        <dbReference type="ARBA" id="ARBA00004479"/>
    </source>
</evidence>
<dbReference type="PROSITE" id="PS00108">
    <property type="entry name" value="PROTEIN_KINASE_ST"/>
    <property type="match status" value="2"/>
</dbReference>
<reference evidence="20" key="2">
    <citation type="submission" date="2018-05" db="EMBL/GenBank/DDBJ databases">
        <title>OpunRS2 (Oryza punctata Reference Sequence Version 2).</title>
        <authorList>
            <person name="Zhang J."/>
            <person name="Kudrna D."/>
            <person name="Lee S."/>
            <person name="Talag J."/>
            <person name="Welchert J."/>
            <person name="Wing R.A."/>
        </authorList>
    </citation>
    <scope>NUCLEOTIDE SEQUENCE [LARGE SCALE GENOMIC DNA]</scope>
</reference>
<dbReference type="GO" id="GO:0004674">
    <property type="term" value="F:protein serine/threonine kinase activity"/>
    <property type="evidence" value="ECO:0007669"/>
    <property type="project" value="UniProtKB-EC"/>
</dbReference>
<dbReference type="InterPro" id="IPR008271">
    <property type="entry name" value="Ser/Thr_kinase_AS"/>
</dbReference>
<dbReference type="InterPro" id="IPR017441">
    <property type="entry name" value="Protein_kinase_ATP_BS"/>
</dbReference>
<feature type="transmembrane region" description="Helical" evidence="16">
    <location>
        <begin position="512"/>
        <end position="534"/>
    </location>
</feature>
<feature type="transmembrane region" description="Helical" evidence="16">
    <location>
        <begin position="1650"/>
        <end position="1672"/>
    </location>
</feature>
<dbReference type="Proteomes" id="UP000026962">
    <property type="component" value="Chromosome 4"/>
</dbReference>
<evidence type="ECO:0000256" key="12">
    <source>
        <dbReference type="ARBA" id="ARBA00023170"/>
    </source>
</evidence>
<feature type="domain" description="Bulb-type lectin" evidence="18">
    <location>
        <begin position="1232"/>
        <end position="1357"/>
    </location>
</feature>
<dbReference type="FunFam" id="1.10.510.10:FF:000227">
    <property type="entry name" value="Serine/threonine-protein kinase"/>
    <property type="match status" value="2"/>
</dbReference>
<feature type="domain" description="Bulb-type lectin" evidence="18">
    <location>
        <begin position="89"/>
        <end position="219"/>
    </location>
</feature>
<keyword evidence="21" id="KW-1185">Reference proteome</keyword>
<dbReference type="Pfam" id="PF08276">
    <property type="entry name" value="PAN_2"/>
    <property type="match status" value="2"/>
</dbReference>
<accession>A0A0E0KQI5</accession>
<dbReference type="CDD" id="cd01098">
    <property type="entry name" value="PAN_AP_plant"/>
    <property type="match status" value="2"/>
</dbReference>
<dbReference type="EC" id="2.7.11.1" evidence="2"/>
<dbReference type="PANTHER" id="PTHR47974:SF19">
    <property type="entry name" value="RECEPTOR-LIKE SERINE_THREONINE-PROTEIN KINASE"/>
    <property type="match status" value="1"/>
</dbReference>
<dbReference type="PANTHER" id="PTHR47974">
    <property type="entry name" value="OS07G0415500 PROTEIN"/>
    <property type="match status" value="1"/>
</dbReference>
<dbReference type="CDD" id="cd14066">
    <property type="entry name" value="STKc_IRAK"/>
    <property type="match status" value="2"/>
</dbReference>
<evidence type="ECO:0000256" key="15">
    <source>
        <dbReference type="PROSITE-ProRule" id="PRU10141"/>
    </source>
</evidence>
<feature type="binding site" evidence="15">
    <location>
        <position position="1732"/>
    </location>
    <ligand>
        <name>ATP</name>
        <dbReference type="ChEBI" id="CHEBI:30616"/>
    </ligand>
</feature>
<feature type="domain" description="Apple" evidence="19">
    <location>
        <begin position="1548"/>
        <end position="1636"/>
    </location>
</feature>
<dbReference type="eggNOG" id="ENOG502QUMK">
    <property type="taxonomic scope" value="Eukaryota"/>
</dbReference>
<feature type="domain" description="Protein kinase" evidence="17">
    <location>
        <begin position="567"/>
        <end position="841"/>
    </location>
</feature>
<keyword evidence="6 15" id="KW-0547">Nucleotide-binding</keyword>
<evidence type="ECO:0000256" key="16">
    <source>
        <dbReference type="SAM" id="Phobius"/>
    </source>
</evidence>
<evidence type="ECO:0000256" key="11">
    <source>
        <dbReference type="ARBA" id="ARBA00023157"/>
    </source>
</evidence>
<organism evidence="20">
    <name type="scientific">Oryza punctata</name>
    <name type="common">Red rice</name>
    <dbReference type="NCBI Taxonomy" id="4537"/>
    <lineage>
        <taxon>Eukaryota</taxon>
        <taxon>Viridiplantae</taxon>
        <taxon>Streptophyta</taxon>
        <taxon>Embryophyta</taxon>
        <taxon>Tracheophyta</taxon>
        <taxon>Spermatophyta</taxon>
        <taxon>Magnoliopsida</taxon>
        <taxon>Liliopsida</taxon>
        <taxon>Poales</taxon>
        <taxon>Poaceae</taxon>
        <taxon>BOP clade</taxon>
        <taxon>Oryzoideae</taxon>
        <taxon>Oryzeae</taxon>
        <taxon>Oryzinae</taxon>
        <taxon>Oryza</taxon>
    </lineage>
</organism>
<dbReference type="EnsemblPlants" id="OPUNC04G10420.2">
    <property type="protein sequence ID" value="OPUNC04G10420.2"/>
    <property type="gene ID" value="OPUNC04G10420"/>
</dbReference>
<keyword evidence="7" id="KW-0418">Kinase</keyword>
<dbReference type="Pfam" id="PF00954">
    <property type="entry name" value="S_locus_glycop"/>
    <property type="match status" value="2"/>
</dbReference>
<dbReference type="InterPro" id="IPR036426">
    <property type="entry name" value="Bulb-type_lectin_dom_sf"/>
</dbReference>
<evidence type="ECO:0000256" key="2">
    <source>
        <dbReference type="ARBA" id="ARBA00012513"/>
    </source>
</evidence>
<keyword evidence="12" id="KW-0675">Receptor</keyword>
<dbReference type="Gene3D" id="2.90.10.10">
    <property type="entry name" value="Bulb-type lectin domain"/>
    <property type="match status" value="2"/>
</dbReference>
<dbReference type="SMART" id="SM00108">
    <property type="entry name" value="B_lectin"/>
    <property type="match status" value="2"/>
</dbReference>
<evidence type="ECO:0000256" key="6">
    <source>
        <dbReference type="ARBA" id="ARBA00022741"/>
    </source>
</evidence>
<evidence type="ECO:0000256" key="4">
    <source>
        <dbReference type="ARBA" id="ARBA00022692"/>
    </source>
</evidence>
<dbReference type="PROSITE" id="PS50948">
    <property type="entry name" value="PAN"/>
    <property type="match status" value="2"/>
</dbReference>
<dbReference type="GO" id="GO:0051707">
    <property type="term" value="P:response to other organism"/>
    <property type="evidence" value="ECO:0007669"/>
    <property type="project" value="UniProtKB-ARBA"/>
</dbReference>
<dbReference type="SMART" id="SM00220">
    <property type="entry name" value="S_TKc"/>
    <property type="match status" value="2"/>
</dbReference>
<evidence type="ECO:0000256" key="7">
    <source>
        <dbReference type="ARBA" id="ARBA00022777"/>
    </source>
</evidence>
<evidence type="ECO:0000256" key="5">
    <source>
        <dbReference type="ARBA" id="ARBA00022729"/>
    </source>
</evidence>
<dbReference type="Pfam" id="PF00069">
    <property type="entry name" value="Pkinase"/>
    <property type="match status" value="2"/>
</dbReference>
<evidence type="ECO:0000259" key="19">
    <source>
        <dbReference type="PROSITE" id="PS50948"/>
    </source>
</evidence>
<evidence type="ECO:0000256" key="9">
    <source>
        <dbReference type="ARBA" id="ARBA00022989"/>
    </source>
</evidence>
<dbReference type="CDD" id="cd00028">
    <property type="entry name" value="B_lectin"/>
    <property type="match status" value="2"/>
</dbReference>
<dbReference type="Gene3D" id="1.10.510.10">
    <property type="entry name" value="Transferase(Phosphotransferase) domain 1"/>
    <property type="match status" value="3"/>
</dbReference>
<dbReference type="SUPFAM" id="SSF51110">
    <property type="entry name" value="alpha-D-mannose-specific plant lectins"/>
    <property type="match status" value="3"/>
</dbReference>
<evidence type="ECO:0000259" key="18">
    <source>
        <dbReference type="PROSITE" id="PS50927"/>
    </source>
</evidence>
<evidence type="ECO:0000256" key="10">
    <source>
        <dbReference type="ARBA" id="ARBA00023136"/>
    </source>
</evidence>
<evidence type="ECO:0000256" key="14">
    <source>
        <dbReference type="ARBA" id="ARBA00048679"/>
    </source>
</evidence>
<feature type="domain" description="Apple" evidence="19">
    <location>
        <begin position="410"/>
        <end position="498"/>
    </location>
</feature>
<dbReference type="InterPro" id="IPR000858">
    <property type="entry name" value="S_locus_glycoprot_dom"/>
</dbReference>
<sequence length="2008" mass="222812">MEIKTSRDCTMYYMPTQNICEMSSGPSTNSSHNQNQSSHRTVCKLSFNTVPPPLLHPLFIICFLMPLHHVLLCPLLLLSLHTTASSAATDTVSPGHALVSSNRLVSNNSKFALGFFKPGNESSSYTNHNSYLGIWFNKVPKLTPLWTANGENPVMDPTSPELAISGDGNLAILDEATKFIIWSTHAKFTANDTTIAVLLNNGNLVLRSSLNSSIIFWQSFDHPTDTLFSGAKIGWDKATGLNRRLVSRKNSIDQAPGIYSLELGLNGDGHLLWNSTVAYWSSGDWKGRYFGQLPEMTGSFMPNFTFFHNDQEAYFIYTLSDETTMMHTGIDVFGRGFVGIWLEGLQDWFIYYRQPVVNCDVYAICGPFTICNDNKDPFCECMKGYSIRSPKDWELDDRKGGCMRNTPLSCGASKDRTGLTDKFYSVQSIRLPQNAEILQAPTSGEECSQVCLSNCSCTAYSYGNGGCSIWHDELYNVKQLSDASPNGHEGVLYIRLAAKELQSSQRKTSGKIIGVAIGTSIGALFLMILLPIVWKSKGKWFARTLEKPKGGIGITAFRYTDTQRATKNFSEKLGGGSFGSVFKGYISDSTIAVKRLDGARQGEKQFRAEVNSIGIIQHINLVKLIGFCCEGDNRLLVYEYMPNCSLDVCLFEANDIVLDWTTRYQIAIGVARGLAYLHDSCRDCIIHCDIKPENILLDASYIPKIADFGMAKILGREFSRAMTTMRGTIGYIAPEWISGTVVTSKVDVYSYGMVLFEIISGRRNRSHEQFMGGDYSFYFPMQVAHKLLEGDIGCLVDANLEGDVNLMEIERACKIACWCIQDHEFDRPTMAEVVQSLEGLLELNMPPLPRLLNAITGGSHSVTPQYFNSLKFLPWQTPISVGQAFAKTDKLVSKNGRFQTGISPLMIHSSGDNNLQVGNIAVLNQSRKTIIWSTQANTTANNSIATHLSSGNLILTNLSNSSESFDYPTDTYFPRAKFGWNKVTGLNRHIISWENSRDPAIGVYCKLLVLISLAFAIESSHRIGLVMLGMTISHVILDVGGQTKMFLKLNVMGYGMVLLENILGRRNSSKEVATRDDYKYFLVLVAHKMLDGDVGSLVDQNLHVDVDLEQAKRAIRFACWYIQDNELDRPTMSEVVQYQSCHMPHTPSAMTTSSYCRQFILKVSTEQKFSYTNIHRTVCKLASIPFLLQFSNTFPPCNLFIVCFLMPLPHPHHVLLGLLLLSMHAPASSAATDTVSPGHSLAGSDRLVSNNSKFALGFFKPGNESSYNSYLGIWFNRVSKLTPLWTANGENPVVDPTSPELAISGDGNLAILDHATKSIIWSTHANITTNGTIAVLLNNGNLVLRSSSNSSNIFWQSFDYPTDTLFAGAKIGWDKVTGLNRRLVSRKSSVDQAPGIFSLELGLNGEGHLLWNSTVAYWSSGDWNGRYFGLAPEMIGDVMPNFTFVHNDQEAYFTYTLYDDTAIVHAGLDVFGIGFVGMWLEGNQEWFKNYRQPVVHCDVYAICGPFTICDDNKDLFCDCMKGFSVRSLKDWELDDQTGGCIRNTPLSCGSSKDSTSLTDKFYPVQSIRLPHNAENVQAATSGDECSQVCLSNCSCTAYSYGKDGCSIWHDELYNVKQLSDASSDRNGGVLYIRLAAEELPSSERKKKGNISGFAIGASTATLFLMILLLIIWRRKGKWFARTLQKPEGGIGIVAFRYINLQRATKAFSEKLGGGSFGSVFKGHLSDSTIAVKRLDGAYQGEKQFRAEVNSIGIIQHINLVKLIGFCCEGDNRLLVYEYMPNRSLDVCLFEANDIVLDWTTRYQVAIGVARGLAYLHNSCRDCIIHCDIKPENILLNASYVPKIADFGMAKILGREFSRAMTTMRGTIGYMAPEWISGTVVTSKVDVYSYGMVLFEIISGRRNSSHECFRDGDYSFFFPMQVARKLLNGDIGSLVDASLKGDINLVEVERACKIACWCIQDNEFDRPTMAEVVQALEGLLELDMPPLPRLLSAITGGSHSVTPQYFDSV</sequence>
<dbReference type="InterPro" id="IPR001480">
    <property type="entry name" value="Bulb-type_lectin_dom"/>
</dbReference>
<comment type="catalytic activity">
    <reaction evidence="13">
        <text>L-threonyl-[protein] + ATP = O-phospho-L-threonyl-[protein] + ADP + H(+)</text>
        <dbReference type="Rhea" id="RHEA:46608"/>
        <dbReference type="Rhea" id="RHEA-COMP:11060"/>
        <dbReference type="Rhea" id="RHEA-COMP:11605"/>
        <dbReference type="ChEBI" id="CHEBI:15378"/>
        <dbReference type="ChEBI" id="CHEBI:30013"/>
        <dbReference type="ChEBI" id="CHEBI:30616"/>
        <dbReference type="ChEBI" id="CHEBI:61977"/>
        <dbReference type="ChEBI" id="CHEBI:456216"/>
        <dbReference type="EC" id="2.7.11.1"/>
    </reaction>
</comment>
<evidence type="ECO:0000313" key="21">
    <source>
        <dbReference type="Proteomes" id="UP000026962"/>
    </source>
</evidence>
<dbReference type="PROSITE" id="PS00107">
    <property type="entry name" value="PROTEIN_KINASE_ATP"/>
    <property type="match status" value="2"/>
</dbReference>
<dbReference type="InterPro" id="IPR003609">
    <property type="entry name" value="Pan_app"/>
</dbReference>
<dbReference type="FunFam" id="3.30.200.20:FF:000178">
    <property type="entry name" value="serine/threonine-protein kinase PBS1-like"/>
    <property type="match status" value="2"/>
</dbReference>
<dbReference type="GO" id="GO:0016020">
    <property type="term" value="C:membrane"/>
    <property type="evidence" value="ECO:0007669"/>
    <property type="project" value="UniProtKB-SubCell"/>
</dbReference>
<keyword evidence="3" id="KW-0808">Transferase</keyword>
<dbReference type="SMART" id="SM00473">
    <property type="entry name" value="PAN_AP"/>
    <property type="match status" value="2"/>
</dbReference>
<name>A0A0E0KQI5_ORYPU</name>
<evidence type="ECO:0000256" key="8">
    <source>
        <dbReference type="ARBA" id="ARBA00022840"/>
    </source>
</evidence>
<evidence type="ECO:0000256" key="3">
    <source>
        <dbReference type="ARBA" id="ARBA00022679"/>
    </source>
</evidence>
<dbReference type="Gramene" id="OPUNC04G10420.2">
    <property type="protein sequence ID" value="OPUNC04G10420.2"/>
    <property type="gene ID" value="OPUNC04G10420"/>
</dbReference>
<comment type="subcellular location">
    <subcellularLocation>
        <location evidence="1">Membrane</location>
        <topology evidence="1">Single-pass type I membrane protein</topology>
    </subcellularLocation>
</comment>
<evidence type="ECO:0000259" key="17">
    <source>
        <dbReference type="PROSITE" id="PS50011"/>
    </source>
</evidence>
<feature type="binding site" evidence="15">
    <location>
        <position position="594"/>
    </location>
    <ligand>
        <name>ATP</name>
        <dbReference type="ChEBI" id="CHEBI:30616"/>
    </ligand>
</feature>
<keyword evidence="10 16" id="KW-0472">Membrane</keyword>
<dbReference type="SUPFAM" id="SSF56112">
    <property type="entry name" value="Protein kinase-like (PK-like)"/>
    <property type="match status" value="2"/>
</dbReference>
<dbReference type="GO" id="GO:0005524">
    <property type="term" value="F:ATP binding"/>
    <property type="evidence" value="ECO:0007669"/>
    <property type="project" value="UniProtKB-UniRule"/>
</dbReference>
<keyword evidence="11" id="KW-1015">Disulfide bond</keyword>
<keyword evidence="4 16" id="KW-0812">Transmembrane</keyword>
<evidence type="ECO:0000256" key="13">
    <source>
        <dbReference type="ARBA" id="ARBA00047899"/>
    </source>
</evidence>
<dbReference type="STRING" id="4537.A0A0E0KQI5"/>
<dbReference type="InterPro" id="IPR000719">
    <property type="entry name" value="Prot_kinase_dom"/>
</dbReference>
<dbReference type="GO" id="GO:0048544">
    <property type="term" value="P:recognition of pollen"/>
    <property type="evidence" value="ECO:0007669"/>
    <property type="project" value="InterPro"/>
</dbReference>
<evidence type="ECO:0000313" key="20">
    <source>
        <dbReference type="EnsemblPlants" id="OPUNC04G10420.2"/>
    </source>
</evidence>
<dbReference type="PROSITE" id="PS50927">
    <property type="entry name" value="BULB_LECTIN"/>
    <property type="match status" value="2"/>
</dbReference>
<protein>
    <recommendedName>
        <fullName evidence="2">non-specific serine/threonine protein kinase</fullName>
        <ecNumber evidence="2">2.7.11.1</ecNumber>
    </recommendedName>
</protein>
<reference evidence="20" key="1">
    <citation type="submission" date="2015-04" db="UniProtKB">
        <authorList>
            <consortium name="EnsemblPlants"/>
        </authorList>
    </citation>
    <scope>IDENTIFICATION</scope>
</reference>
<keyword evidence="9 16" id="KW-1133">Transmembrane helix</keyword>
<dbReference type="Pfam" id="PF01453">
    <property type="entry name" value="B_lectin"/>
    <property type="match status" value="3"/>
</dbReference>
<dbReference type="InterPro" id="IPR011009">
    <property type="entry name" value="Kinase-like_dom_sf"/>
</dbReference>
<dbReference type="Gene3D" id="3.30.200.20">
    <property type="entry name" value="Phosphorylase Kinase, domain 1"/>
    <property type="match status" value="2"/>
</dbReference>
<proteinExistence type="predicted"/>
<keyword evidence="8 15" id="KW-0067">ATP-binding</keyword>
<comment type="catalytic activity">
    <reaction evidence="14">
        <text>L-seryl-[protein] + ATP = O-phospho-L-seryl-[protein] + ADP + H(+)</text>
        <dbReference type="Rhea" id="RHEA:17989"/>
        <dbReference type="Rhea" id="RHEA-COMP:9863"/>
        <dbReference type="Rhea" id="RHEA-COMP:11604"/>
        <dbReference type="ChEBI" id="CHEBI:15378"/>
        <dbReference type="ChEBI" id="CHEBI:29999"/>
        <dbReference type="ChEBI" id="CHEBI:30616"/>
        <dbReference type="ChEBI" id="CHEBI:83421"/>
        <dbReference type="ChEBI" id="CHEBI:456216"/>
        <dbReference type="EC" id="2.7.11.1"/>
    </reaction>
</comment>
<dbReference type="FunFam" id="2.90.10.10:FF:000002">
    <property type="entry name" value="Serine/threonine-protein kinase"/>
    <property type="match status" value="2"/>
</dbReference>